<dbReference type="Proteomes" id="UP000177268">
    <property type="component" value="Unassembled WGS sequence"/>
</dbReference>
<accession>A0A1F5ZGS5</accession>
<protein>
    <submittedName>
        <fullName evidence="1">Uncharacterized protein</fullName>
    </submittedName>
</protein>
<evidence type="ECO:0000313" key="2">
    <source>
        <dbReference type="Proteomes" id="UP000177268"/>
    </source>
</evidence>
<reference evidence="1 2" key="1">
    <citation type="journal article" date="2016" name="Nat. Commun.">
        <title>Thousands of microbial genomes shed light on interconnected biogeochemical processes in an aquifer system.</title>
        <authorList>
            <person name="Anantharaman K."/>
            <person name="Brown C.T."/>
            <person name="Hug L.A."/>
            <person name="Sharon I."/>
            <person name="Castelle C.J."/>
            <person name="Probst A.J."/>
            <person name="Thomas B.C."/>
            <person name="Singh A."/>
            <person name="Wilkins M.J."/>
            <person name="Karaoz U."/>
            <person name="Brodie E.L."/>
            <person name="Williams K.H."/>
            <person name="Hubbard S.S."/>
            <person name="Banfield J.F."/>
        </authorList>
    </citation>
    <scope>NUCLEOTIDE SEQUENCE [LARGE SCALE GENOMIC DNA]</scope>
</reference>
<dbReference type="EMBL" id="MFIZ01000024">
    <property type="protein sequence ID" value="OGG11591.1"/>
    <property type="molecule type" value="Genomic_DNA"/>
</dbReference>
<name>A0A1F5ZGS5_9BACT</name>
<organism evidence="1 2">
    <name type="scientific">Candidatus Gottesmanbacteria bacterium RBG_13_45_10</name>
    <dbReference type="NCBI Taxonomy" id="1798370"/>
    <lineage>
        <taxon>Bacteria</taxon>
        <taxon>Candidatus Gottesmaniibacteriota</taxon>
    </lineage>
</organism>
<sequence length="95" mass="10295">MPKKTKREKIAADIRRKMASTPIAIHSETKSGLAPATPSHTFQFHPQPVQTSKVAIDPASTAQLVAIKKDLAKTVILSIIAVSVELLLWAKSIVQ</sequence>
<gene>
    <name evidence="1" type="ORF">A2Z00_05175</name>
</gene>
<proteinExistence type="predicted"/>
<evidence type="ECO:0000313" key="1">
    <source>
        <dbReference type="EMBL" id="OGG11591.1"/>
    </source>
</evidence>
<comment type="caution">
    <text evidence="1">The sequence shown here is derived from an EMBL/GenBank/DDBJ whole genome shotgun (WGS) entry which is preliminary data.</text>
</comment>
<dbReference type="AlphaFoldDB" id="A0A1F5ZGS5"/>